<gene>
    <name evidence="1" type="ORF">ACFQ2V_18350</name>
</gene>
<dbReference type="InterPro" id="IPR021734">
    <property type="entry name" value="DUF3303"/>
</dbReference>
<dbReference type="Pfam" id="PF11746">
    <property type="entry name" value="DUF3303"/>
    <property type="match status" value="1"/>
</dbReference>
<dbReference type="Proteomes" id="UP001597046">
    <property type="component" value="Unassembled WGS sequence"/>
</dbReference>
<organism evidence="1 2">
    <name type="scientific">Terrabacter terrigena</name>
    <dbReference type="NCBI Taxonomy" id="574718"/>
    <lineage>
        <taxon>Bacteria</taxon>
        <taxon>Bacillati</taxon>
        <taxon>Actinomycetota</taxon>
        <taxon>Actinomycetes</taxon>
        <taxon>Micrococcales</taxon>
        <taxon>Intrasporangiaceae</taxon>
        <taxon>Terrabacter</taxon>
    </lineage>
</organism>
<comment type="caution">
    <text evidence="1">The sequence shown here is derived from an EMBL/GenBank/DDBJ whole genome shotgun (WGS) entry which is preliminary data.</text>
</comment>
<dbReference type="RefSeq" id="WP_386054339.1">
    <property type="nucleotide sequence ID" value="NZ_JBHTKH010000017.1"/>
</dbReference>
<proteinExistence type="predicted"/>
<evidence type="ECO:0000313" key="2">
    <source>
        <dbReference type="Proteomes" id="UP001597046"/>
    </source>
</evidence>
<reference evidence="2" key="1">
    <citation type="journal article" date="2019" name="Int. J. Syst. Evol. Microbiol.">
        <title>The Global Catalogue of Microorganisms (GCM) 10K type strain sequencing project: providing services to taxonomists for standard genome sequencing and annotation.</title>
        <authorList>
            <consortium name="The Broad Institute Genomics Platform"/>
            <consortium name="The Broad Institute Genome Sequencing Center for Infectious Disease"/>
            <person name="Wu L."/>
            <person name="Ma J."/>
        </authorList>
    </citation>
    <scope>NUCLEOTIDE SEQUENCE [LARGE SCALE GENOMIC DNA]</scope>
    <source>
        <strain evidence="2">CCUG 57508</strain>
    </source>
</reference>
<accession>A0ABW3N1R3</accession>
<evidence type="ECO:0000313" key="1">
    <source>
        <dbReference type="EMBL" id="MFD1056278.1"/>
    </source>
</evidence>
<name>A0ABW3N1R3_9MICO</name>
<protein>
    <submittedName>
        <fullName evidence="1">DUF3303 domain-containing protein</fullName>
    </submittedName>
</protein>
<dbReference type="EMBL" id="JBHTKH010000017">
    <property type="protein sequence ID" value="MFD1056278.1"/>
    <property type="molecule type" value="Genomic_DNA"/>
</dbReference>
<keyword evidence="2" id="KW-1185">Reference proteome</keyword>
<sequence>MLFHITQSHAPADCPYGAGGSRSLFDGDHPNVTIRGYWLAFPQHTTYLVVETDDIAHLQAFLRPGAAVTTCQITPVSDRPVAAPG</sequence>